<gene>
    <name evidence="9" type="ORF">SAMN05660826_01085</name>
</gene>
<organism evidence="9 10">
    <name type="scientific">Caldanaerovirga acetigignens</name>
    <dbReference type="NCBI Taxonomy" id="447595"/>
    <lineage>
        <taxon>Bacteria</taxon>
        <taxon>Bacillati</taxon>
        <taxon>Bacillota</taxon>
        <taxon>Clostridia</taxon>
        <taxon>Thermosediminibacterales</taxon>
        <taxon>Thermosediminibacteraceae</taxon>
        <taxon>Caldanaerovirga</taxon>
    </lineage>
</organism>
<evidence type="ECO:0000313" key="9">
    <source>
        <dbReference type="EMBL" id="SHM45657.1"/>
    </source>
</evidence>
<proteinExistence type="predicted"/>
<keyword evidence="5" id="KW-0598">Phosphotransferase system</keyword>
<keyword evidence="10" id="KW-1185">Reference proteome</keyword>
<evidence type="ECO:0000256" key="5">
    <source>
        <dbReference type="ARBA" id="ARBA00022683"/>
    </source>
</evidence>
<dbReference type="PANTHER" id="PTHR34581:SF2">
    <property type="entry name" value="PTS SYSTEM N,N'-DIACETYLCHITOBIOSE-SPECIFIC EIIB COMPONENT"/>
    <property type="match status" value="1"/>
</dbReference>
<evidence type="ECO:0000256" key="6">
    <source>
        <dbReference type="ARBA" id="ARBA00022777"/>
    </source>
</evidence>
<dbReference type="EMBL" id="FRCR01000005">
    <property type="protein sequence ID" value="SHM45657.1"/>
    <property type="molecule type" value="Genomic_DNA"/>
</dbReference>
<dbReference type="GO" id="GO:0009401">
    <property type="term" value="P:phosphoenolpyruvate-dependent sugar phosphotransferase system"/>
    <property type="evidence" value="ECO:0007669"/>
    <property type="project" value="UniProtKB-KW"/>
</dbReference>
<dbReference type="CDD" id="cd05564">
    <property type="entry name" value="PTS_IIB_chitobiose_lichenan"/>
    <property type="match status" value="1"/>
</dbReference>
<dbReference type="SUPFAM" id="SSF52794">
    <property type="entry name" value="PTS system IIB component-like"/>
    <property type="match status" value="1"/>
</dbReference>
<dbReference type="PANTHER" id="PTHR34581">
    <property type="entry name" value="PTS SYSTEM N,N'-DIACETYLCHITOBIOSE-SPECIFIC EIIB COMPONENT"/>
    <property type="match status" value="1"/>
</dbReference>
<evidence type="ECO:0000256" key="1">
    <source>
        <dbReference type="ARBA" id="ARBA00022448"/>
    </source>
</evidence>
<evidence type="ECO:0000256" key="3">
    <source>
        <dbReference type="ARBA" id="ARBA00022597"/>
    </source>
</evidence>
<dbReference type="InterPro" id="IPR003501">
    <property type="entry name" value="PTS_EIIB_2/3"/>
</dbReference>
<evidence type="ECO:0000313" key="10">
    <source>
        <dbReference type="Proteomes" id="UP000184375"/>
    </source>
</evidence>
<dbReference type="InterPro" id="IPR051819">
    <property type="entry name" value="PTS_sugar-specific_EIIB"/>
</dbReference>
<evidence type="ECO:0000256" key="4">
    <source>
        <dbReference type="ARBA" id="ARBA00022679"/>
    </source>
</evidence>
<keyword evidence="4" id="KW-0808">Transferase</keyword>
<feature type="domain" description="PTS EIIB type-3" evidence="8">
    <location>
        <begin position="1"/>
        <end position="104"/>
    </location>
</feature>
<sequence length="104" mass="11399">MKKILLVCSAGMSTSLLVNKMKSAAKEKGIEAEIWSVSTNALEENLAKADVVLLGPQIRFMLQKVKEKGAKYNVPVDAIDPIDYGRCNGANVLEKALKMTEKNF</sequence>
<keyword evidence="3" id="KW-0762">Sugar transport</keyword>
<reference evidence="10" key="1">
    <citation type="submission" date="2016-11" db="EMBL/GenBank/DDBJ databases">
        <authorList>
            <person name="Varghese N."/>
            <person name="Submissions S."/>
        </authorList>
    </citation>
    <scope>NUCLEOTIDE SEQUENCE [LARGE SCALE GENOMIC DNA]</scope>
    <source>
        <strain evidence="10">DSM 18802</strain>
    </source>
</reference>
<dbReference type="InterPro" id="IPR013012">
    <property type="entry name" value="PTS_EIIB_3"/>
</dbReference>
<dbReference type="InterPro" id="IPR036095">
    <property type="entry name" value="PTS_EIIB-like_sf"/>
</dbReference>
<keyword evidence="1" id="KW-0813">Transport</keyword>
<dbReference type="NCBIfam" id="TIGR00853">
    <property type="entry name" value="pts-lac"/>
    <property type="match status" value="1"/>
</dbReference>
<dbReference type="Pfam" id="PF02302">
    <property type="entry name" value="PTS_IIB"/>
    <property type="match status" value="1"/>
</dbReference>
<dbReference type="GO" id="GO:0016301">
    <property type="term" value="F:kinase activity"/>
    <property type="evidence" value="ECO:0007669"/>
    <property type="project" value="UniProtKB-KW"/>
</dbReference>
<protein>
    <submittedName>
        <fullName evidence="9">PTS system, cellobiose-specific IIB component</fullName>
    </submittedName>
</protein>
<evidence type="ECO:0000259" key="8">
    <source>
        <dbReference type="PROSITE" id="PS51100"/>
    </source>
</evidence>
<dbReference type="PROSITE" id="PS51100">
    <property type="entry name" value="PTS_EIIB_TYPE_3"/>
    <property type="match status" value="1"/>
</dbReference>
<dbReference type="STRING" id="447595.SAMN05660826_01085"/>
<dbReference type="AlphaFoldDB" id="A0A1M7IZQ0"/>
<evidence type="ECO:0000256" key="2">
    <source>
        <dbReference type="ARBA" id="ARBA00022553"/>
    </source>
</evidence>
<evidence type="ECO:0000256" key="7">
    <source>
        <dbReference type="PROSITE-ProRule" id="PRU00423"/>
    </source>
</evidence>
<dbReference type="OrthoDB" id="9808134at2"/>
<accession>A0A1M7IZQ0</accession>
<feature type="modified residue" description="Phosphocysteine; by EIIA" evidence="7">
    <location>
        <position position="8"/>
    </location>
</feature>
<keyword evidence="6" id="KW-0418">Kinase</keyword>
<dbReference type="Gene3D" id="3.40.50.2300">
    <property type="match status" value="1"/>
</dbReference>
<dbReference type="RefSeq" id="WP_073255806.1">
    <property type="nucleotide sequence ID" value="NZ_FRCR01000005.1"/>
</dbReference>
<dbReference type="Proteomes" id="UP000184375">
    <property type="component" value="Unassembled WGS sequence"/>
</dbReference>
<name>A0A1M7IZQ0_9FIRM</name>
<keyword evidence="2" id="KW-0597">Phosphoprotein</keyword>
<dbReference type="GO" id="GO:0008982">
    <property type="term" value="F:protein-N(PI)-phosphohistidine-sugar phosphotransferase activity"/>
    <property type="evidence" value="ECO:0007669"/>
    <property type="project" value="InterPro"/>
</dbReference>